<comment type="caution">
    <text evidence="2">The sequence shown here is derived from an EMBL/GenBank/DDBJ whole genome shotgun (WGS) entry which is preliminary data.</text>
</comment>
<gene>
    <name evidence="2" type="ORF">AGLY_008363</name>
</gene>
<keyword evidence="1" id="KW-0472">Membrane</keyword>
<evidence type="ECO:0000256" key="1">
    <source>
        <dbReference type="SAM" id="Phobius"/>
    </source>
</evidence>
<dbReference type="OrthoDB" id="6359816at2759"/>
<evidence type="ECO:0000313" key="3">
    <source>
        <dbReference type="Proteomes" id="UP000475862"/>
    </source>
</evidence>
<sequence>MVRSLLSIAKTAFTAHTGSLVSPTKKVTSHNSGILARNAISSARPFLFSNTLWSSSSSVDSMSPCSLIIYNISTSFKLILTHLAALLQIPSLNGLMYLNKINSYLNLDGLDVLNRLTTINCVVSSNIVLTYFFLFNSDQIQKNNMAQVATTVETITITRPLKLLLRVKAMKCPFWIRIDTLKYSIKI</sequence>
<evidence type="ECO:0000313" key="2">
    <source>
        <dbReference type="EMBL" id="KAE9535071.1"/>
    </source>
</evidence>
<reference evidence="2 3" key="1">
    <citation type="submission" date="2019-08" db="EMBL/GenBank/DDBJ databases">
        <title>The genome of the soybean aphid Biotype 1, its phylome, world population structure and adaptation to the North American continent.</title>
        <authorList>
            <person name="Giordano R."/>
            <person name="Donthu R.K."/>
            <person name="Hernandez A.G."/>
            <person name="Wright C.L."/>
            <person name="Zimin A.V."/>
        </authorList>
    </citation>
    <scope>NUCLEOTIDE SEQUENCE [LARGE SCALE GENOMIC DNA]</scope>
    <source>
        <tissue evidence="2">Whole aphids</tissue>
    </source>
</reference>
<organism evidence="2 3">
    <name type="scientific">Aphis glycines</name>
    <name type="common">Soybean aphid</name>
    <dbReference type="NCBI Taxonomy" id="307491"/>
    <lineage>
        <taxon>Eukaryota</taxon>
        <taxon>Metazoa</taxon>
        <taxon>Ecdysozoa</taxon>
        <taxon>Arthropoda</taxon>
        <taxon>Hexapoda</taxon>
        <taxon>Insecta</taxon>
        <taxon>Pterygota</taxon>
        <taxon>Neoptera</taxon>
        <taxon>Paraneoptera</taxon>
        <taxon>Hemiptera</taxon>
        <taxon>Sternorrhyncha</taxon>
        <taxon>Aphidomorpha</taxon>
        <taxon>Aphidoidea</taxon>
        <taxon>Aphididae</taxon>
        <taxon>Aphidini</taxon>
        <taxon>Aphis</taxon>
        <taxon>Aphis</taxon>
    </lineage>
</organism>
<proteinExistence type="predicted"/>
<feature type="transmembrane region" description="Helical" evidence="1">
    <location>
        <begin position="117"/>
        <end position="135"/>
    </location>
</feature>
<dbReference type="AlphaFoldDB" id="A0A6G0TM30"/>
<name>A0A6G0TM30_APHGL</name>
<protein>
    <submittedName>
        <fullName evidence="2">Uncharacterized protein</fullName>
    </submittedName>
</protein>
<keyword evidence="1" id="KW-1133">Transmembrane helix</keyword>
<accession>A0A6G0TM30</accession>
<feature type="transmembrane region" description="Helical" evidence="1">
    <location>
        <begin position="78"/>
        <end position="97"/>
    </location>
</feature>
<keyword evidence="1" id="KW-0812">Transmembrane</keyword>
<dbReference type="EMBL" id="VYZN01000027">
    <property type="protein sequence ID" value="KAE9535071.1"/>
    <property type="molecule type" value="Genomic_DNA"/>
</dbReference>
<dbReference type="Proteomes" id="UP000475862">
    <property type="component" value="Unassembled WGS sequence"/>
</dbReference>
<keyword evidence="3" id="KW-1185">Reference proteome</keyword>